<gene>
    <name evidence="4" type="ORF">GB883_02410</name>
</gene>
<dbReference type="RefSeq" id="WP_152200292.1">
    <property type="nucleotide sequence ID" value="NZ_VUKF01000003.1"/>
</dbReference>
<evidence type="ECO:0000256" key="2">
    <source>
        <dbReference type="PROSITE-ProRule" id="PRU00335"/>
    </source>
</evidence>
<dbReference type="GO" id="GO:0003677">
    <property type="term" value="F:DNA binding"/>
    <property type="evidence" value="ECO:0007669"/>
    <property type="project" value="UniProtKB-UniRule"/>
</dbReference>
<feature type="domain" description="HTH tetR-type" evidence="3">
    <location>
        <begin position="13"/>
        <end position="73"/>
    </location>
</feature>
<name>A0A7J5UU40_9MICO</name>
<keyword evidence="1 2" id="KW-0238">DNA-binding</keyword>
<dbReference type="AlphaFoldDB" id="A0A7J5UU40"/>
<dbReference type="InterPro" id="IPR001647">
    <property type="entry name" value="HTH_TetR"/>
</dbReference>
<organism evidence="4 5">
    <name type="scientific">Georgenia thermotolerans</name>
    <dbReference type="NCBI Taxonomy" id="527326"/>
    <lineage>
        <taxon>Bacteria</taxon>
        <taxon>Bacillati</taxon>
        <taxon>Actinomycetota</taxon>
        <taxon>Actinomycetes</taxon>
        <taxon>Micrococcales</taxon>
        <taxon>Bogoriellaceae</taxon>
        <taxon>Georgenia</taxon>
    </lineage>
</organism>
<dbReference type="SUPFAM" id="SSF46689">
    <property type="entry name" value="Homeodomain-like"/>
    <property type="match status" value="1"/>
</dbReference>
<accession>A0A7J5UU40</accession>
<keyword evidence="5" id="KW-1185">Reference proteome</keyword>
<comment type="caution">
    <text evidence="4">The sequence shown here is derived from an EMBL/GenBank/DDBJ whole genome shotgun (WGS) entry which is preliminary data.</text>
</comment>
<dbReference type="InterPro" id="IPR009057">
    <property type="entry name" value="Homeodomain-like_sf"/>
</dbReference>
<reference evidence="4 5" key="1">
    <citation type="submission" date="2019-10" db="EMBL/GenBank/DDBJ databases">
        <title>Georgenia wutianyii sp. nov. and Georgenia yuyongxinii sp. nov. isolated from plateau pika (Ochotona curzoniae) in the Qinghai-Tibet plateau of China.</title>
        <authorList>
            <person name="Tian Z."/>
        </authorList>
    </citation>
    <scope>NUCLEOTIDE SEQUENCE [LARGE SCALE GENOMIC DNA]</scope>
    <source>
        <strain evidence="4 5">DSM 21501</strain>
    </source>
</reference>
<dbReference type="OrthoDB" id="3193022at2"/>
<evidence type="ECO:0000313" key="4">
    <source>
        <dbReference type="EMBL" id="KAE8765780.1"/>
    </source>
</evidence>
<evidence type="ECO:0000259" key="3">
    <source>
        <dbReference type="PROSITE" id="PS50977"/>
    </source>
</evidence>
<protein>
    <recommendedName>
        <fullName evidence="3">HTH tetR-type domain-containing protein</fullName>
    </recommendedName>
</protein>
<proteinExistence type="predicted"/>
<sequence>MQTHTRPRDPRSQRTVSSLQRALASLARTTSPAHIDVTSLCRAAGVHRTTFYKHFDTVSGLALSLLTDLLERVDPASPPDLGYAAWLKAMLGRVAENRQTYRYLLTASGDPALMRTVCDLLAVRAQEAVTAATADGHVPGMDERTLGLALGFGSYGLIEAVIADETLDIAGSVDALLANFPAPLGAVLVA</sequence>
<dbReference type="Gene3D" id="1.10.357.10">
    <property type="entry name" value="Tetracycline Repressor, domain 2"/>
    <property type="match status" value="1"/>
</dbReference>
<dbReference type="PROSITE" id="PS50977">
    <property type="entry name" value="HTH_TETR_2"/>
    <property type="match status" value="1"/>
</dbReference>
<feature type="DNA-binding region" description="H-T-H motif" evidence="2">
    <location>
        <begin position="36"/>
        <end position="55"/>
    </location>
</feature>
<evidence type="ECO:0000256" key="1">
    <source>
        <dbReference type="ARBA" id="ARBA00023125"/>
    </source>
</evidence>
<dbReference type="Proteomes" id="UP000451860">
    <property type="component" value="Unassembled WGS sequence"/>
</dbReference>
<dbReference type="EMBL" id="WHJE01000005">
    <property type="protein sequence ID" value="KAE8765780.1"/>
    <property type="molecule type" value="Genomic_DNA"/>
</dbReference>
<evidence type="ECO:0000313" key="5">
    <source>
        <dbReference type="Proteomes" id="UP000451860"/>
    </source>
</evidence>